<feature type="domain" description="TniQ" evidence="1">
    <location>
        <begin position="8"/>
        <end position="156"/>
    </location>
</feature>
<accession>A0ABD4AQL0</accession>
<comment type="caution">
    <text evidence="2">The sequence shown here is derived from an EMBL/GenBank/DDBJ whole genome shotgun (WGS) entry which is preliminary data.</text>
</comment>
<dbReference type="AlphaFoldDB" id="A0ABD4AQL0"/>
<reference evidence="2 3" key="1">
    <citation type="submission" date="2015-03" db="EMBL/GenBank/DDBJ databases">
        <title>Draft genome sequences of the Burkholderia contaminans strains LMG 23361 and FFH2055 and Burkholderia cenocepacia K56-2.</title>
        <authorList>
            <person name="Bloodworth R.A."/>
            <person name="Selin C."/>
            <person name="Lopez De Volder M.A."/>
            <person name="Degrossi J."/>
            <person name="Drevinek P."/>
            <person name="Galanternik L."/>
            <person name="Cardona S.T."/>
        </authorList>
    </citation>
    <scope>NUCLEOTIDE SEQUENCE [LARGE SCALE GENOMIC DNA]</scope>
    <source>
        <strain evidence="2 3">LMG 23361</strain>
    </source>
</reference>
<proteinExistence type="predicted"/>
<evidence type="ECO:0000313" key="2">
    <source>
        <dbReference type="EMBL" id="KKL36472.1"/>
    </source>
</evidence>
<dbReference type="EMBL" id="LASD01000010">
    <property type="protein sequence ID" value="KKL36472.1"/>
    <property type="molecule type" value="Genomic_DNA"/>
</dbReference>
<dbReference type="InterPro" id="IPR009492">
    <property type="entry name" value="TniQ"/>
</dbReference>
<protein>
    <recommendedName>
        <fullName evidence="1">TniQ domain-containing protein</fullName>
    </recommendedName>
</protein>
<name>A0ABD4AQL0_9BURK</name>
<sequence>MPMRNLLFFVPSLPDETIQSRVARHHVLSGNRVESDTFLDLFDSAPFSLEQIVPPSLMRLADRVNDGSQAALQTLLAGNTLWPLFEPFLDGVLQPLTADVGAMMSRLPRRVVGLYGEAHLCPACVEEDIHAFGMGYWHRAHHVPGVSMCWRHGARLLSSCPQCHRPFQFRQRLLRQPWLACRCGWQVTAAEDDGMAGSPIPLQYARFARDLLNRPLGRVDPFRLRVAYQNRIRELGFKWGARLQAKAFQEHLIEELGETFLSAVDPAFAAKRMSFWIRFAPGNSTVCDMPITRHLLLAMYLFGTRDELALSLQRVSQEETAIRRTRTVEEGPTLEGAAVSMPRIAHRRRIRDELRRNPQTTIQDLWRKVYRVTSWLYEHDREWIQETLSISAADRVGGGQSAAKTVSPDDERFAALVDEAAVAMLARPGKPQQVTKERLLAVLPVRIADTPRQRERYPDTLTRVTDNRESTWHFRARRLWWAYALMSARGDAAPAREAVILSGVGHYAAQAIIEHCGWEPVLPLAAKFDALAKLSEAGITPKWEGPPAWQGRAIGGRAYQRRP</sequence>
<organism evidence="2 3">
    <name type="scientific">Burkholderia contaminans LMG 23361</name>
    <dbReference type="NCBI Taxonomy" id="1334628"/>
    <lineage>
        <taxon>Bacteria</taxon>
        <taxon>Pseudomonadati</taxon>
        <taxon>Pseudomonadota</taxon>
        <taxon>Betaproteobacteria</taxon>
        <taxon>Burkholderiales</taxon>
        <taxon>Burkholderiaceae</taxon>
        <taxon>Burkholderia</taxon>
        <taxon>Burkholderia cepacia complex</taxon>
    </lineage>
</organism>
<gene>
    <name evidence="2" type="ORF">WR31_25100</name>
</gene>
<evidence type="ECO:0000313" key="3">
    <source>
        <dbReference type="Proteomes" id="UP000034400"/>
    </source>
</evidence>
<dbReference type="Proteomes" id="UP000034400">
    <property type="component" value="Unassembled WGS sequence"/>
</dbReference>
<dbReference type="Pfam" id="PF06527">
    <property type="entry name" value="TniQ"/>
    <property type="match status" value="1"/>
</dbReference>
<evidence type="ECO:0000259" key="1">
    <source>
        <dbReference type="Pfam" id="PF06527"/>
    </source>
</evidence>